<dbReference type="AlphaFoldDB" id="A0A917PG67"/>
<keyword evidence="2" id="KW-1003">Cell membrane</keyword>
<comment type="subcellular location">
    <subcellularLocation>
        <location evidence="1">Cell membrane</location>
        <topology evidence="1">Multi-pass membrane protein</topology>
    </subcellularLocation>
</comment>
<feature type="transmembrane region" description="Helical" evidence="7">
    <location>
        <begin position="25"/>
        <end position="47"/>
    </location>
</feature>
<accession>A0A917PG67</accession>
<evidence type="ECO:0000259" key="8">
    <source>
        <dbReference type="Pfam" id="PF09335"/>
    </source>
</evidence>
<name>A0A917PG67_9DEIO</name>
<protein>
    <recommendedName>
        <fullName evidence="8">VTT domain-containing protein</fullName>
    </recommendedName>
</protein>
<keyword evidence="4 7" id="KW-1133">Transmembrane helix</keyword>
<dbReference type="InterPro" id="IPR051311">
    <property type="entry name" value="DedA_domain"/>
</dbReference>
<feature type="domain" description="VTT" evidence="8">
    <location>
        <begin position="45"/>
        <end position="161"/>
    </location>
</feature>
<organism evidence="9 10">
    <name type="scientific">Deinococcus aquiradiocola</name>
    <dbReference type="NCBI Taxonomy" id="393059"/>
    <lineage>
        <taxon>Bacteria</taxon>
        <taxon>Thermotogati</taxon>
        <taxon>Deinococcota</taxon>
        <taxon>Deinococci</taxon>
        <taxon>Deinococcales</taxon>
        <taxon>Deinococcaceae</taxon>
        <taxon>Deinococcus</taxon>
    </lineage>
</organism>
<dbReference type="EMBL" id="BMOE01000005">
    <property type="protein sequence ID" value="GGJ74805.1"/>
    <property type="molecule type" value="Genomic_DNA"/>
</dbReference>
<comment type="caution">
    <text evidence="9">The sequence shown here is derived from an EMBL/GenBank/DDBJ whole genome shotgun (WGS) entry which is preliminary data.</text>
</comment>
<sequence length="235" mass="26539">MDWHTISQVLSLDHFLHWLNTLDPLVVHLINAALLLVEGVGVPGIPFEPPMLAAGILVHQGKTTLLESILWGGIGNWIGNIGGYYLGGRGMRMLPERIRGNMGIPEVRGWLDRYGAWVVIISRWFGAIRTPFILYAQEAGMGIQTYALYSLLGALSWTAAWQVGLWYFGSVFIELWHKYQWYVIGGVLLILGLVYFVMTRRRRSTQGEAALQKSEMRAVLDDVEGREPEGRDRQD</sequence>
<keyword evidence="3 7" id="KW-0812">Transmembrane</keyword>
<evidence type="ECO:0000313" key="9">
    <source>
        <dbReference type="EMBL" id="GGJ74805.1"/>
    </source>
</evidence>
<dbReference type="InterPro" id="IPR032816">
    <property type="entry name" value="VTT_dom"/>
</dbReference>
<feature type="region of interest" description="Disordered" evidence="6">
    <location>
        <begin position="214"/>
        <end position="235"/>
    </location>
</feature>
<gene>
    <name evidence="9" type="ORF">GCM10008939_18910</name>
</gene>
<evidence type="ECO:0000256" key="7">
    <source>
        <dbReference type="SAM" id="Phobius"/>
    </source>
</evidence>
<evidence type="ECO:0000256" key="1">
    <source>
        <dbReference type="ARBA" id="ARBA00004651"/>
    </source>
</evidence>
<dbReference type="GO" id="GO:0005886">
    <property type="term" value="C:plasma membrane"/>
    <property type="evidence" value="ECO:0007669"/>
    <property type="project" value="UniProtKB-SubCell"/>
</dbReference>
<reference evidence="9" key="1">
    <citation type="journal article" date="2014" name="Int. J. Syst. Evol. Microbiol.">
        <title>Complete genome sequence of Corynebacterium casei LMG S-19264T (=DSM 44701T), isolated from a smear-ripened cheese.</title>
        <authorList>
            <consortium name="US DOE Joint Genome Institute (JGI-PGF)"/>
            <person name="Walter F."/>
            <person name="Albersmeier A."/>
            <person name="Kalinowski J."/>
            <person name="Ruckert C."/>
        </authorList>
    </citation>
    <scope>NUCLEOTIDE SEQUENCE</scope>
    <source>
        <strain evidence="9">JCM 14371</strain>
    </source>
</reference>
<dbReference type="Proteomes" id="UP000635726">
    <property type="component" value="Unassembled WGS sequence"/>
</dbReference>
<evidence type="ECO:0000256" key="4">
    <source>
        <dbReference type="ARBA" id="ARBA00022989"/>
    </source>
</evidence>
<dbReference type="PANTHER" id="PTHR42709">
    <property type="entry name" value="ALKALINE PHOSPHATASE LIKE PROTEIN"/>
    <property type="match status" value="1"/>
</dbReference>
<proteinExistence type="predicted"/>
<feature type="transmembrane region" description="Helical" evidence="7">
    <location>
        <begin position="179"/>
        <end position="198"/>
    </location>
</feature>
<feature type="transmembrane region" description="Helical" evidence="7">
    <location>
        <begin position="146"/>
        <end position="167"/>
    </location>
</feature>
<feature type="transmembrane region" description="Helical" evidence="7">
    <location>
        <begin position="68"/>
        <end position="87"/>
    </location>
</feature>
<evidence type="ECO:0000256" key="3">
    <source>
        <dbReference type="ARBA" id="ARBA00022692"/>
    </source>
</evidence>
<evidence type="ECO:0000256" key="5">
    <source>
        <dbReference type="ARBA" id="ARBA00023136"/>
    </source>
</evidence>
<dbReference type="Pfam" id="PF09335">
    <property type="entry name" value="VTT_dom"/>
    <property type="match status" value="1"/>
</dbReference>
<evidence type="ECO:0000256" key="6">
    <source>
        <dbReference type="SAM" id="MobiDB-lite"/>
    </source>
</evidence>
<evidence type="ECO:0000256" key="2">
    <source>
        <dbReference type="ARBA" id="ARBA00022475"/>
    </source>
</evidence>
<keyword evidence="10" id="KW-1185">Reference proteome</keyword>
<keyword evidence="5 7" id="KW-0472">Membrane</keyword>
<evidence type="ECO:0000313" key="10">
    <source>
        <dbReference type="Proteomes" id="UP000635726"/>
    </source>
</evidence>
<dbReference type="PANTHER" id="PTHR42709:SF6">
    <property type="entry name" value="UNDECAPRENYL PHOSPHATE TRANSPORTER A"/>
    <property type="match status" value="1"/>
</dbReference>
<dbReference type="RefSeq" id="WP_188962735.1">
    <property type="nucleotide sequence ID" value="NZ_BMOE01000005.1"/>
</dbReference>
<reference evidence="9" key="2">
    <citation type="submission" date="2020-09" db="EMBL/GenBank/DDBJ databases">
        <authorList>
            <person name="Sun Q."/>
            <person name="Ohkuma M."/>
        </authorList>
    </citation>
    <scope>NUCLEOTIDE SEQUENCE</scope>
    <source>
        <strain evidence="9">JCM 14371</strain>
    </source>
</reference>